<organism evidence="5 6">
    <name type="scientific">Tolumonas auensis (strain DSM 9187 / NBRC 110442 / TA 4)</name>
    <dbReference type="NCBI Taxonomy" id="595494"/>
    <lineage>
        <taxon>Bacteria</taxon>
        <taxon>Pseudomonadati</taxon>
        <taxon>Pseudomonadota</taxon>
        <taxon>Gammaproteobacteria</taxon>
        <taxon>Aeromonadales</taxon>
        <taxon>Aeromonadaceae</taxon>
        <taxon>Tolumonas</taxon>
    </lineage>
</organism>
<dbReference type="KEGG" id="tau:Tola_0299"/>
<dbReference type="InterPro" id="IPR036693">
    <property type="entry name" value="TF_LuxR_autoind-bd_dom_sf"/>
</dbReference>
<evidence type="ECO:0000256" key="1">
    <source>
        <dbReference type="ARBA" id="ARBA00023015"/>
    </source>
</evidence>
<dbReference type="InterPro" id="IPR036388">
    <property type="entry name" value="WH-like_DNA-bd_sf"/>
</dbReference>
<proteinExistence type="predicted"/>
<dbReference type="Pfam" id="PF00196">
    <property type="entry name" value="GerE"/>
    <property type="match status" value="1"/>
</dbReference>
<dbReference type="HOGENOM" id="CLU_072786_5_1_6"/>
<dbReference type="PANTHER" id="PTHR44688:SF16">
    <property type="entry name" value="DNA-BINDING TRANSCRIPTIONAL ACTIVATOR DEVR_DOSR"/>
    <property type="match status" value="1"/>
</dbReference>
<dbReference type="GO" id="GO:0006355">
    <property type="term" value="P:regulation of DNA-templated transcription"/>
    <property type="evidence" value="ECO:0007669"/>
    <property type="project" value="InterPro"/>
</dbReference>
<dbReference type="InterPro" id="IPR016032">
    <property type="entry name" value="Sig_transdc_resp-reg_C-effctor"/>
</dbReference>
<dbReference type="CDD" id="cd06170">
    <property type="entry name" value="LuxR_C_like"/>
    <property type="match status" value="1"/>
</dbReference>
<dbReference type="EMBL" id="CP001616">
    <property type="protein sequence ID" value="ACQ91929.1"/>
    <property type="molecule type" value="Genomic_DNA"/>
</dbReference>
<dbReference type="PRINTS" id="PR00038">
    <property type="entry name" value="HTHLUXR"/>
</dbReference>
<evidence type="ECO:0000256" key="3">
    <source>
        <dbReference type="ARBA" id="ARBA00023163"/>
    </source>
</evidence>
<dbReference type="RefSeq" id="WP_012728528.1">
    <property type="nucleotide sequence ID" value="NC_012691.1"/>
</dbReference>
<dbReference type="SUPFAM" id="SSF75516">
    <property type="entry name" value="Pheromone-binding domain of LuxR-like quorum-sensing transcription factors"/>
    <property type="match status" value="1"/>
</dbReference>
<evidence type="ECO:0000259" key="4">
    <source>
        <dbReference type="PROSITE" id="PS50043"/>
    </source>
</evidence>
<dbReference type="PROSITE" id="PS00622">
    <property type="entry name" value="HTH_LUXR_1"/>
    <property type="match status" value="1"/>
</dbReference>
<dbReference type="SMART" id="SM00421">
    <property type="entry name" value="HTH_LUXR"/>
    <property type="match status" value="1"/>
</dbReference>
<dbReference type="Pfam" id="PF03472">
    <property type="entry name" value="Autoind_bind"/>
    <property type="match status" value="1"/>
</dbReference>
<dbReference type="eggNOG" id="COG2771">
    <property type="taxonomic scope" value="Bacteria"/>
</dbReference>
<dbReference type="SUPFAM" id="SSF46894">
    <property type="entry name" value="C-terminal effector domain of the bipartite response regulators"/>
    <property type="match status" value="1"/>
</dbReference>
<evidence type="ECO:0000256" key="2">
    <source>
        <dbReference type="ARBA" id="ARBA00023125"/>
    </source>
</evidence>
<dbReference type="STRING" id="595494.Tola_0299"/>
<dbReference type="PROSITE" id="PS50043">
    <property type="entry name" value="HTH_LUXR_2"/>
    <property type="match status" value="1"/>
</dbReference>
<dbReference type="InterPro" id="IPR000792">
    <property type="entry name" value="Tscrpt_reg_LuxR_C"/>
</dbReference>
<dbReference type="Proteomes" id="UP000009073">
    <property type="component" value="Chromosome"/>
</dbReference>
<dbReference type="PANTHER" id="PTHR44688">
    <property type="entry name" value="DNA-BINDING TRANSCRIPTIONAL ACTIVATOR DEVR_DOSR"/>
    <property type="match status" value="1"/>
</dbReference>
<keyword evidence="6" id="KW-1185">Reference proteome</keyword>
<name>C4L8Q9_TOLAT</name>
<dbReference type="Gene3D" id="3.30.450.80">
    <property type="entry name" value="Transcription factor LuxR-like, autoinducer-binding domain"/>
    <property type="match status" value="1"/>
</dbReference>
<reference evidence="5 6" key="2">
    <citation type="journal article" date="2011" name="Stand. Genomic Sci.">
        <title>Complete genome sequence of Tolumonas auensis type strain (TA 4).</title>
        <authorList>
            <person name="Chertkov O."/>
            <person name="Copeland A."/>
            <person name="Lucas S."/>
            <person name="Lapidus A."/>
            <person name="Berry K.W."/>
            <person name="Detter J.C."/>
            <person name="Del Rio T.G."/>
            <person name="Hammon N."/>
            <person name="Dalin E."/>
            <person name="Tice H."/>
            <person name="Pitluck S."/>
            <person name="Richardson P."/>
            <person name="Bruce D."/>
            <person name="Goodwin L."/>
            <person name="Han C."/>
            <person name="Tapia R."/>
            <person name="Saunders E."/>
            <person name="Schmutz J."/>
            <person name="Brettin T."/>
            <person name="Larimer F."/>
            <person name="Land M."/>
            <person name="Hauser L."/>
            <person name="Spring S."/>
            <person name="Rohde M."/>
            <person name="Kyrpides N.C."/>
            <person name="Ivanova N."/>
            <person name="Goker M."/>
            <person name="Beller H.R."/>
            <person name="Klenk H.P."/>
            <person name="Woyke T."/>
        </authorList>
    </citation>
    <scope>NUCLEOTIDE SEQUENCE [LARGE SCALE GENOMIC DNA]</scope>
    <source>
        <strain evidence="6">DSM 9187 / TA4</strain>
    </source>
</reference>
<reference evidence="6" key="1">
    <citation type="submission" date="2009-05" db="EMBL/GenBank/DDBJ databases">
        <title>Complete sequence of Tolumonas auensis DSM 9187.</title>
        <authorList>
            <consortium name="US DOE Joint Genome Institute"/>
            <person name="Lucas S."/>
            <person name="Copeland A."/>
            <person name="Lapidus A."/>
            <person name="Glavina del Rio T."/>
            <person name="Tice H."/>
            <person name="Bruce D."/>
            <person name="Goodwin L."/>
            <person name="Pitluck S."/>
            <person name="Chertkov O."/>
            <person name="Brettin T."/>
            <person name="Detter J.C."/>
            <person name="Han C."/>
            <person name="Larimer F."/>
            <person name="Land M."/>
            <person name="Hauser L."/>
            <person name="Kyrpides N."/>
            <person name="Mikhailova N."/>
            <person name="Spring S."/>
            <person name="Beller H."/>
        </authorList>
    </citation>
    <scope>NUCLEOTIDE SEQUENCE [LARGE SCALE GENOMIC DNA]</scope>
    <source>
        <strain evidence="6">DSM 9187 / TA4</strain>
    </source>
</reference>
<feature type="domain" description="HTH luxR-type" evidence="4">
    <location>
        <begin position="169"/>
        <end position="231"/>
    </location>
</feature>
<evidence type="ECO:0000313" key="5">
    <source>
        <dbReference type="EMBL" id="ACQ91929.1"/>
    </source>
</evidence>
<keyword evidence="3" id="KW-0804">Transcription</keyword>
<sequence length="254" mass="29415">MQNFTFPQEEQHFRIQNCKTPQMLANQLTILCAANNFEYYQLCLTLRRGLQQTDLTLLTQTPDNWAEHYAKNNTIQNDSLYQRAQTQSRPLFWQSEAKPEHENFLPMDCWRQFGMEEGIAVPLHGPAGFCGYFALSRHKKEPIRLQDFFHLSYLGHILQEQAIQLFSPEQSNLSGREKECLFWVSEGKTSWEIAQILGITERTVNFHLNNAIRKSGCKNRYQTVAKNIITGELAHTVTRINLTHLLQSPQSLSA</sequence>
<keyword evidence="2" id="KW-0238">DNA-binding</keyword>
<dbReference type="GO" id="GO:0003677">
    <property type="term" value="F:DNA binding"/>
    <property type="evidence" value="ECO:0007669"/>
    <property type="project" value="UniProtKB-KW"/>
</dbReference>
<evidence type="ECO:0000313" key="6">
    <source>
        <dbReference type="Proteomes" id="UP000009073"/>
    </source>
</evidence>
<dbReference type="OrthoDB" id="9774661at2"/>
<protein>
    <submittedName>
        <fullName evidence="5">Transcriptional regulator, LuxR family</fullName>
    </submittedName>
</protein>
<gene>
    <name evidence="5" type="ordered locus">Tola_0299</name>
</gene>
<dbReference type="InterPro" id="IPR005143">
    <property type="entry name" value="TF_LuxR_autoind-bd_dom"/>
</dbReference>
<dbReference type="Gene3D" id="1.10.10.10">
    <property type="entry name" value="Winged helix-like DNA-binding domain superfamily/Winged helix DNA-binding domain"/>
    <property type="match status" value="1"/>
</dbReference>
<dbReference type="AlphaFoldDB" id="C4L8Q9"/>
<keyword evidence="1" id="KW-0805">Transcription regulation</keyword>
<accession>C4L8Q9</accession>